<name>A0A1I0PMK2_9RHOB</name>
<dbReference type="Pfam" id="PF03435">
    <property type="entry name" value="Sacchrp_dh_NADP"/>
    <property type="match status" value="1"/>
</dbReference>
<dbReference type="OrthoDB" id="1910498at2"/>
<reference evidence="2 3" key="1">
    <citation type="submission" date="2016-10" db="EMBL/GenBank/DDBJ databases">
        <authorList>
            <person name="de Groot N.N."/>
        </authorList>
    </citation>
    <scope>NUCLEOTIDE SEQUENCE [LARGE SCALE GENOMIC DNA]</scope>
    <source>
        <strain evidence="2 3">DSM 29439</strain>
    </source>
</reference>
<dbReference type="SUPFAM" id="SSF51735">
    <property type="entry name" value="NAD(P)-binding Rossmann-fold domains"/>
    <property type="match status" value="1"/>
</dbReference>
<keyword evidence="3" id="KW-1185">Reference proteome</keyword>
<dbReference type="STRING" id="1173584.SAMN05444851_1719"/>
<dbReference type="RefSeq" id="WP_091429880.1">
    <property type="nucleotide sequence ID" value="NZ_FOJB01000001.1"/>
</dbReference>
<evidence type="ECO:0000313" key="2">
    <source>
        <dbReference type="EMBL" id="SEW15058.1"/>
    </source>
</evidence>
<gene>
    <name evidence="2" type="ORF">SAMN05444851_1719</name>
</gene>
<sequence length="346" mass="36611">MPEEKTILIVGGYGAVGTHIVTELHRNLPEAQIIVAGRSLKKAKALADTFASGVTAQHIDLTSRASINAVFPMASLVVLNTEAGAETAARACIDHRISMISVAASVSVMRTIGSISADAQAAHVALVTEVGLAPGLSNLMLQHIVDDVPQTEVAELILQLGLVGTHGVEAMDWTLARCVEASRAESIVPPLPAVGRYVIPVDFVDRDKVKQKLQVETVTSALALVPKWSTRMLPAIAPLLVRYPGILSVSQPFLRAILQALRLSDDTLGLFVRARSDHASGTIQLAGQNQSRVTGMVAAKVAEKLLTAEAAQRTGHVGISDIVSLEELLPSLEKIGCSLVNERSSI</sequence>
<dbReference type="PANTHER" id="PTHR43796:SF2">
    <property type="entry name" value="CARBOXYNORSPERMIDINE SYNTHASE"/>
    <property type="match status" value="1"/>
</dbReference>
<dbReference type="PANTHER" id="PTHR43796">
    <property type="entry name" value="CARBOXYNORSPERMIDINE SYNTHASE"/>
    <property type="match status" value="1"/>
</dbReference>
<accession>A0A1I0PMK2</accession>
<feature type="domain" description="Saccharopine dehydrogenase NADP binding" evidence="1">
    <location>
        <begin position="7"/>
        <end position="104"/>
    </location>
</feature>
<dbReference type="EMBL" id="FOJB01000001">
    <property type="protein sequence ID" value="SEW15058.1"/>
    <property type="molecule type" value="Genomic_DNA"/>
</dbReference>
<organism evidence="2 3">
    <name type="scientific">Aliiroseovarius sediminilitoris</name>
    <dbReference type="NCBI Taxonomy" id="1173584"/>
    <lineage>
        <taxon>Bacteria</taxon>
        <taxon>Pseudomonadati</taxon>
        <taxon>Pseudomonadota</taxon>
        <taxon>Alphaproteobacteria</taxon>
        <taxon>Rhodobacterales</taxon>
        <taxon>Paracoccaceae</taxon>
        <taxon>Aliiroseovarius</taxon>
    </lineage>
</organism>
<evidence type="ECO:0000259" key="1">
    <source>
        <dbReference type="Pfam" id="PF03435"/>
    </source>
</evidence>
<evidence type="ECO:0000313" key="3">
    <source>
        <dbReference type="Proteomes" id="UP000199650"/>
    </source>
</evidence>
<dbReference type="Gene3D" id="3.40.50.720">
    <property type="entry name" value="NAD(P)-binding Rossmann-like Domain"/>
    <property type="match status" value="1"/>
</dbReference>
<dbReference type="InterPro" id="IPR036291">
    <property type="entry name" value="NAD(P)-bd_dom_sf"/>
</dbReference>
<dbReference type="InterPro" id="IPR005097">
    <property type="entry name" value="Sacchrp_dh_NADP-bd"/>
</dbReference>
<protein>
    <submittedName>
        <fullName evidence="2">Saccharopine dehydrogenase NADP binding domain-containing protein</fullName>
    </submittedName>
</protein>
<proteinExistence type="predicted"/>
<dbReference type="AlphaFoldDB" id="A0A1I0PMK2"/>
<dbReference type="Proteomes" id="UP000199650">
    <property type="component" value="Unassembled WGS sequence"/>
</dbReference>